<protein>
    <recommendedName>
        <fullName evidence="5">Cohesin domain-containing protein</fullName>
    </recommendedName>
</protein>
<dbReference type="GO" id="GO:0030246">
    <property type="term" value="F:carbohydrate binding"/>
    <property type="evidence" value="ECO:0007669"/>
    <property type="project" value="InterPro"/>
</dbReference>
<dbReference type="InterPro" id="IPR008965">
    <property type="entry name" value="CBM2/CBM3_carb-bd_dom_sf"/>
</dbReference>
<keyword evidence="2" id="KW-0732">Signal</keyword>
<keyword evidence="1" id="KW-0472">Membrane</keyword>
<feature type="chain" id="PRO_5009583091" description="Cohesin domain-containing protein" evidence="2">
    <location>
        <begin position="36"/>
        <end position="697"/>
    </location>
</feature>
<evidence type="ECO:0000313" key="4">
    <source>
        <dbReference type="Proteomes" id="UP000178835"/>
    </source>
</evidence>
<dbReference type="EMBL" id="MHOH01000006">
    <property type="protein sequence ID" value="OGZ61126.1"/>
    <property type="molecule type" value="Genomic_DNA"/>
</dbReference>
<dbReference type="AlphaFoldDB" id="A0A1G2HF62"/>
<feature type="transmembrane region" description="Helical" evidence="1">
    <location>
        <begin position="443"/>
        <end position="462"/>
    </location>
</feature>
<reference evidence="3 4" key="1">
    <citation type="journal article" date="2016" name="Nat. Commun.">
        <title>Thousands of microbial genomes shed light on interconnected biogeochemical processes in an aquifer system.</title>
        <authorList>
            <person name="Anantharaman K."/>
            <person name="Brown C.T."/>
            <person name="Hug L.A."/>
            <person name="Sharon I."/>
            <person name="Castelle C.J."/>
            <person name="Probst A.J."/>
            <person name="Thomas B.C."/>
            <person name="Singh A."/>
            <person name="Wilkins M.J."/>
            <person name="Karaoz U."/>
            <person name="Brodie E.L."/>
            <person name="Williams K.H."/>
            <person name="Hubbard S.S."/>
            <person name="Banfield J.F."/>
        </authorList>
    </citation>
    <scope>NUCLEOTIDE SEQUENCE [LARGE SCALE GENOMIC DNA]</scope>
</reference>
<accession>A0A1G2HF62</accession>
<feature type="transmembrane region" description="Helical" evidence="1">
    <location>
        <begin position="385"/>
        <end position="407"/>
    </location>
</feature>
<dbReference type="Gene3D" id="2.60.40.680">
    <property type="match status" value="1"/>
</dbReference>
<dbReference type="Proteomes" id="UP000178835">
    <property type="component" value="Unassembled WGS sequence"/>
</dbReference>
<keyword evidence="1" id="KW-1133">Transmembrane helix</keyword>
<gene>
    <name evidence="3" type="ORF">A2919_01205</name>
</gene>
<organism evidence="3 4">
    <name type="scientific">Candidatus Spechtbacteria bacterium RIFCSPLOWO2_01_FULL_43_12</name>
    <dbReference type="NCBI Taxonomy" id="1802162"/>
    <lineage>
        <taxon>Bacteria</taxon>
        <taxon>Candidatus Spechtiibacteriota</taxon>
    </lineage>
</organism>
<proteinExistence type="predicted"/>
<dbReference type="CDD" id="cd08547">
    <property type="entry name" value="Type_II_cohesin"/>
    <property type="match status" value="1"/>
</dbReference>
<evidence type="ECO:0000256" key="1">
    <source>
        <dbReference type="SAM" id="Phobius"/>
    </source>
</evidence>
<name>A0A1G2HF62_9BACT</name>
<keyword evidence="1" id="KW-0812">Transmembrane</keyword>
<dbReference type="SUPFAM" id="SSF49384">
    <property type="entry name" value="Carbohydrate-binding domain"/>
    <property type="match status" value="1"/>
</dbReference>
<evidence type="ECO:0000256" key="2">
    <source>
        <dbReference type="SAM" id="SignalP"/>
    </source>
</evidence>
<feature type="transmembrane region" description="Helical" evidence="1">
    <location>
        <begin position="589"/>
        <end position="610"/>
    </location>
</feature>
<sequence length="697" mass="76931">MNLNIFNKFRLKTAILFLFFGFGVLFALGAQNANAATLSLSPSTGTFEVGSTFNVNIILNTEGQTVNAITADLRFPPDALQVVSPASGKSVIGIWTVPPRYDNAAGLLELEGGIPGGLNTSSGLISTMTFRVKKPGTAFVQFLDSSEVYLHDGQGTPALRETNNGVYTFILPPPAGPIVASETHPDQTKWYSNSSIILTWAHEEDVQGYSYVLNKEPITVPNNTSQGTATGAIYKNVADGNYYFHIKALRAGQWGGVTHFAINVDTTPPVDFPIEISPDAKTTSTRPTINFITTDSSSGVERYEIKIVPLRIESGLDGFQEFFIEANSPYAPAEMPLGNYDVIVRAYDRAGNYREVTQRLEITTPLFKIISDKGIEIQGTLIIPWWLVFILLLLLLGISGFVAWTIYKQHQIAEANLSGQAIPPDVQQKLDELNKYRQKYGNMLMIVLAVVSMLLSAGPSAMAQEDEDNRNFDTRAEGVLISPPIITTASKNISNEEVFYAGGQVEASGMSVVLYLQNMTTGETISVAVETGERGEWFYRHDSFLTAGRYLLWAQSRLGEQISPPSPQIQITVHVTALQFGSTRISYEALFFTLALIMLSGNAGLGVFIWHHRKHAKRKHAIFLKEVREAEESVRRGFAILRSDIQAELDTIKKAKVGKELSAELKEREKELLNDLGEIEHKVGKEVWDVERAEHTD</sequence>
<evidence type="ECO:0008006" key="5">
    <source>
        <dbReference type="Google" id="ProtNLM"/>
    </source>
</evidence>
<feature type="signal peptide" evidence="2">
    <location>
        <begin position="1"/>
        <end position="35"/>
    </location>
</feature>
<evidence type="ECO:0000313" key="3">
    <source>
        <dbReference type="EMBL" id="OGZ61126.1"/>
    </source>
</evidence>
<comment type="caution">
    <text evidence="3">The sequence shown here is derived from an EMBL/GenBank/DDBJ whole genome shotgun (WGS) entry which is preliminary data.</text>
</comment>